<keyword evidence="4" id="KW-1185">Reference proteome</keyword>
<evidence type="ECO:0000313" key="3">
    <source>
        <dbReference type="EMBL" id="CBY01357.1"/>
    </source>
</evidence>
<dbReference type="GeneID" id="13290531"/>
<name>E5ADR8_LEPMJ</name>
<dbReference type="VEuPathDB" id="FungiDB:LEMA_P001440.1"/>
<gene>
    <name evidence="3" type="ORF">LEMA_P001440.1</name>
</gene>
<feature type="compositionally biased region" description="Pro residues" evidence="1">
    <location>
        <begin position="52"/>
        <end position="61"/>
    </location>
</feature>
<dbReference type="RefSeq" id="XP_003844836.1">
    <property type="nucleotide sequence ID" value="XM_003844788.1"/>
</dbReference>
<dbReference type="OrthoDB" id="191139at2759"/>
<feature type="chain" id="PRO_5003195187" evidence="2">
    <location>
        <begin position="19"/>
        <end position="384"/>
    </location>
</feature>
<proteinExistence type="predicted"/>
<dbReference type="OMA" id="DVAWIGW"/>
<sequence length="384" mass="42111">MKLAIVFSLVAIVGLVLGDTGCPGYDLGRISAFNITGLCAQRGSDITVAVGSPPPKPPRPSSRPGQQPADDELWNQCSNKGCTLNWGTHADDAVVGSAFAPSRNTAKSPYQSGADLAKWGWTVWPYENIDDSFKDLYRTWGIGWALDALGLDTYTTDFGGLNALFVIDHENHHPNAMYVDFQKYQVDGKWYRATGASYSFTLNVAEGAIIALNRKSPKYAAGERSPTVPLDGLPGLNQFSDVAWIGWQTRAQVQNLPVNNLRYFFSVGIVNPATKEVILRALQQKGLSLDEFPGCIFEPDDAEFSAILGTPNVQGFAYLLIEHKEQLGNMFISKLQVFYAETTHHSPCVLVHVSRPISTSAAEGGKAVRRDREGDVVMTHELRW</sequence>
<dbReference type="EMBL" id="FP929139">
    <property type="protein sequence ID" value="CBY01357.1"/>
    <property type="molecule type" value="Genomic_DNA"/>
</dbReference>
<evidence type="ECO:0000313" key="4">
    <source>
        <dbReference type="Proteomes" id="UP000002668"/>
    </source>
</evidence>
<evidence type="ECO:0000256" key="1">
    <source>
        <dbReference type="SAM" id="MobiDB-lite"/>
    </source>
</evidence>
<dbReference type="eggNOG" id="ENOG502SZ3Z">
    <property type="taxonomic scope" value="Eukaryota"/>
</dbReference>
<feature type="region of interest" description="Disordered" evidence="1">
    <location>
        <begin position="50"/>
        <end position="71"/>
    </location>
</feature>
<accession>E5ADR8</accession>
<dbReference type="InParanoid" id="E5ADR8"/>
<dbReference type="Proteomes" id="UP000002668">
    <property type="component" value="Genome"/>
</dbReference>
<feature type="signal peptide" evidence="2">
    <location>
        <begin position="1"/>
        <end position="18"/>
    </location>
</feature>
<protein>
    <submittedName>
        <fullName evidence="3">Uncharacterized protein</fullName>
    </submittedName>
</protein>
<organism evidence="3 4">
    <name type="scientific">Leptosphaeria maculans (strain JN3 / isolate v23.1.3 / race Av1-4-5-6-7-8)</name>
    <name type="common">Blackleg fungus</name>
    <name type="synonym">Phoma lingam</name>
    <dbReference type="NCBI Taxonomy" id="985895"/>
    <lineage>
        <taxon>Eukaryota</taxon>
        <taxon>Fungi</taxon>
        <taxon>Dikarya</taxon>
        <taxon>Ascomycota</taxon>
        <taxon>Pezizomycotina</taxon>
        <taxon>Dothideomycetes</taxon>
        <taxon>Pleosporomycetidae</taxon>
        <taxon>Pleosporales</taxon>
        <taxon>Pleosporineae</taxon>
        <taxon>Leptosphaeriaceae</taxon>
        <taxon>Plenodomus</taxon>
        <taxon>Plenodomus lingam/Leptosphaeria maculans species complex</taxon>
    </lineage>
</organism>
<keyword evidence="2" id="KW-0732">Signal</keyword>
<reference evidence="4" key="1">
    <citation type="journal article" date="2011" name="Nat. Commun.">
        <title>Effector diversification within compartments of the Leptosphaeria maculans genome affected by Repeat-Induced Point mutations.</title>
        <authorList>
            <person name="Rouxel T."/>
            <person name="Grandaubert J."/>
            <person name="Hane J.K."/>
            <person name="Hoede C."/>
            <person name="van de Wouw A.P."/>
            <person name="Couloux A."/>
            <person name="Dominguez V."/>
            <person name="Anthouard V."/>
            <person name="Bally P."/>
            <person name="Bourras S."/>
            <person name="Cozijnsen A.J."/>
            <person name="Ciuffetti L.M."/>
            <person name="Degrave A."/>
            <person name="Dilmaghani A."/>
            <person name="Duret L."/>
            <person name="Fudal I."/>
            <person name="Goodwin S.B."/>
            <person name="Gout L."/>
            <person name="Glaser N."/>
            <person name="Linglin J."/>
            <person name="Kema G.H.J."/>
            <person name="Lapalu N."/>
            <person name="Lawrence C.B."/>
            <person name="May K."/>
            <person name="Meyer M."/>
            <person name="Ollivier B."/>
            <person name="Poulain J."/>
            <person name="Schoch C.L."/>
            <person name="Simon A."/>
            <person name="Spatafora J.W."/>
            <person name="Stachowiak A."/>
            <person name="Turgeon B.G."/>
            <person name="Tyler B.M."/>
            <person name="Vincent D."/>
            <person name="Weissenbach J."/>
            <person name="Amselem J."/>
            <person name="Quesneville H."/>
            <person name="Oliver R.P."/>
            <person name="Wincker P."/>
            <person name="Balesdent M.-H."/>
            <person name="Howlett B.J."/>
        </authorList>
    </citation>
    <scope>NUCLEOTIDE SEQUENCE [LARGE SCALE GENOMIC DNA]</scope>
    <source>
        <strain evidence="4">JN3 / isolate v23.1.3 / race Av1-4-5-6-7-8</strain>
    </source>
</reference>
<evidence type="ECO:0000256" key="2">
    <source>
        <dbReference type="SAM" id="SignalP"/>
    </source>
</evidence>
<dbReference type="HOGENOM" id="CLU_037962_0_0_1"/>
<dbReference type="AlphaFoldDB" id="E5ADR8"/>
<dbReference type="STRING" id="985895.E5ADR8"/>